<keyword evidence="3" id="KW-1185">Reference proteome</keyword>
<accession>A0AAV9XA82</accession>
<evidence type="ECO:0000313" key="2">
    <source>
        <dbReference type="EMBL" id="KAK6539004.1"/>
    </source>
</evidence>
<dbReference type="AlphaFoldDB" id="A0AAV9XA82"/>
<sequence>MEKPSLQPDQAMQDASDTGDVELSKDQELELEPNDEEEDEIDNSKLPWGKKRPIKPRMIEDFLIPFPTGAALAALTLWTGD</sequence>
<dbReference type="EMBL" id="JAVHJO010000007">
    <property type="protein sequence ID" value="KAK6539004.1"/>
    <property type="molecule type" value="Genomic_DNA"/>
</dbReference>
<comment type="caution">
    <text evidence="2">The sequence shown here is derived from an EMBL/GenBank/DDBJ whole genome shotgun (WGS) entry which is preliminary data.</text>
</comment>
<feature type="compositionally biased region" description="Polar residues" evidence="1">
    <location>
        <begin position="7"/>
        <end position="16"/>
    </location>
</feature>
<feature type="region of interest" description="Disordered" evidence="1">
    <location>
        <begin position="1"/>
        <end position="50"/>
    </location>
</feature>
<reference evidence="2 3" key="1">
    <citation type="submission" date="2019-10" db="EMBL/GenBank/DDBJ databases">
        <authorList>
            <person name="Palmer J.M."/>
        </authorList>
    </citation>
    <scope>NUCLEOTIDE SEQUENCE [LARGE SCALE GENOMIC DNA]</scope>
    <source>
        <strain evidence="2 3">TWF694</strain>
    </source>
</reference>
<feature type="compositionally biased region" description="Acidic residues" evidence="1">
    <location>
        <begin position="29"/>
        <end position="41"/>
    </location>
</feature>
<evidence type="ECO:0000256" key="1">
    <source>
        <dbReference type="SAM" id="MobiDB-lite"/>
    </source>
</evidence>
<dbReference type="Proteomes" id="UP001365542">
    <property type="component" value="Unassembled WGS sequence"/>
</dbReference>
<name>A0AAV9XA82_9PEZI</name>
<gene>
    <name evidence="2" type="ORF">TWF694_010552</name>
</gene>
<protein>
    <submittedName>
        <fullName evidence="2">Uncharacterized protein</fullName>
    </submittedName>
</protein>
<organism evidence="2 3">
    <name type="scientific">Orbilia ellipsospora</name>
    <dbReference type="NCBI Taxonomy" id="2528407"/>
    <lineage>
        <taxon>Eukaryota</taxon>
        <taxon>Fungi</taxon>
        <taxon>Dikarya</taxon>
        <taxon>Ascomycota</taxon>
        <taxon>Pezizomycotina</taxon>
        <taxon>Orbiliomycetes</taxon>
        <taxon>Orbiliales</taxon>
        <taxon>Orbiliaceae</taxon>
        <taxon>Orbilia</taxon>
    </lineage>
</organism>
<proteinExistence type="predicted"/>
<evidence type="ECO:0000313" key="3">
    <source>
        <dbReference type="Proteomes" id="UP001365542"/>
    </source>
</evidence>